<evidence type="ECO:0000313" key="1">
    <source>
        <dbReference type="EMBL" id="GAV93178.1"/>
    </source>
</evidence>
<reference evidence="1" key="1">
    <citation type="submission" date="2017-01" db="EMBL/GenBank/DDBJ databases">
        <title>Draft genome sequence of uncultured bacilliform virus purified from snow crab.</title>
        <authorList>
            <person name="Takano T."/>
        </authorList>
    </citation>
    <scope>NUCLEOTIDE SEQUENCE</scope>
    <source>
        <strain evidence="1">Isolate_1</strain>
    </source>
</reference>
<gene>
    <name evidence="1" type="ORF">SCV_054</name>
</gene>
<proteinExistence type="predicted"/>
<sequence length="50" mass="5657">MRIYIYFLLKPDRIFGHLIGEYKLTGASHSQFLWRLIEQPELYGGGGGGG</sequence>
<comment type="caution">
    <text evidence="1">The sequence shown here is derived from an EMBL/GenBank/DDBJ whole genome shotgun (WGS) entry which is preliminary data.</text>
</comment>
<dbReference type="EMBL" id="BDLS01000002">
    <property type="protein sequence ID" value="GAV93178.1"/>
    <property type="molecule type" value="Genomic_DNA"/>
</dbReference>
<organism evidence="1">
    <name type="scientific">Chionoecetes opilio bacilliform virus</name>
    <dbReference type="NCBI Taxonomy" id="1825681"/>
    <lineage>
        <taxon>Viruses</taxon>
        <taxon>Viruses incertae sedis</taxon>
        <taxon>Naldaviricetes</taxon>
        <taxon>Nimaviridae</taxon>
    </lineage>
</organism>
<name>A0A1Q3DLW2_9VIRU</name>
<protein>
    <submittedName>
        <fullName evidence="1">Uncharacterized protein</fullName>
    </submittedName>
</protein>
<accession>A0A1Q3DLW2</accession>